<dbReference type="Proteomes" id="UP000020406">
    <property type="component" value="Unassembled WGS sequence"/>
</dbReference>
<dbReference type="PIRSF" id="PIRSF001259">
    <property type="entry name" value="RibA"/>
    <property type="match status" value="1"/>
</dbReference>
<dbReference type="InterPro" id="IPR032677">
    <property type="entry name" value="GTP_cyclohydro_II"/>
</dbReference>
<dbReference type="EMBL" id="JDSQ01000032">
    <property type="protein sequence ID" value="EWS77108.1"/>
    <property type="molecule type" value="Genomic_DNA"/>
</dbReference>
<dbReference type="RefSeq" id="WP_038272824.1">
    <property type="nucleotide sequence ID" value="NZ_CP053627.1"/>
</dbReference>
<dbReference type="UniPathway" id="UPA00275">
    <property type="reaction ID" value="UER00400"/>
</dbReference>
<dbReference type="eggNOG" id="COG0807">
    <property type="taxonomic scope" value="Bacteria"/>
</dbReference>
<comment type="catalytic activity">
    <reaction evidence="8 9">
        <text>GTP + 4 H2O = 2,5-diamino-6-hydroxy-4-(5-phosphoribosylamino)-pyrimidine + formate + 2 phosphate + 3 H(+)</text>
        <dbReference type="Rhea" id="RHEA:23704"/>
        <dbReference type="ChEBI" id="CHEBI:15377"/>
        <dbReference type="ChEBI" id="CHEBI:15378"/>
        <dbReference type="ChEBI" id="CHEBI:15740"/>
        <dbReference type="ChEBI" id="CHEBI:37565"/>
        <dbReference type="ChEBI" id="CHEBI:43474"/>
        <dbReference type="ChEBI" id="CHEBI:58614"/>
        <dbReference type="EC" id="3.5.4.25"/>
    </reaction>
</comment>
<dbReference type="GeneID" id="68900694"/>
<keyword evidence="6 9" id="KW-0862">Zinc</keyword>
<organism evidence="11 13">
    <name type="scientific">Xylella taiwanensis</name>
    <dbReference type="NCBI Taxonomy" id="1444770"/>
    <lineage>
        <taxon>Bacteria</taxon>
        <taxon>Pseudomonadati</taxon>
        <taxon>Pseudomonadota</taxon>
        <taxon>Gammaproteobacteria</taxon>
        <taxon>Lysobacterales</taxon>
        <taxon>Lysobacteraceae</taxon>
        <taxon>Xylella</taxon>
    </lineage>
</organism>
<feature type="binding site" evidence="9">
    <location>
        <begin position="263"/>
        <end position="265"/>
    </location>
    <ligand>
        <name>GTP</name>
        <dbReference type="ChEBI" id="CHEBI:37565"/>
    </ligand>
</feature>
<dbReference type="GO" id="GO:0008270">
    <property type="term" value="F:zinc ion binding"/>
    <property type="evidence" value="ECO:0007669"/>
    <property type="project" value="UniProtKB-UniRule"/>
</dbReference>
<evidence type="ECO:0000313" key="14">
    <source>
        <dbReference type="Proteomes" id="UP001430701"/>
    </source>
</evidence>
<keyword evidence="3 9" id="KW-0479">Metal-binding</keyword>
<evidence type="ECO:0000313" key="12">
    <source>
        <dbReference type="EMBL" id="MCD8473799.1"/>
    </source>
</evidence>
<evidence type="ECO:0000256" key="9">
    <source>
        <dbReference type="HAMAP-Rule" id="MF_00179"/>
    </source>
</evidence>
<dbReference type="InterPro" id="IPR036144">
    <property type="entry name" value="RibA-like_sf"/>
</dbReference>
<dbReference type="PANTHER" id="PTHR21327:SF18">
    <property type="entry name" value="3,4-DIHYDROXY-2-BUTANONE 4-PHOSPHATE SYNTHASE"/>
    <property type="match status" value="1"/>
</dbReference>
<keyword evidence="4 9" id="KW-0547">Nucleotide-binding</keyword>
<accession>Z9JGI3</accession>
<proteinExistence type="inferred from homology"/>
<dbReference type="AlphaFoldDB" id="Z9JGI3"/>
<evidence type="ECO:0000313" key="13">
    <source>
        <dbReference type="Proteomes" id="UP000020406"/>
    </source>
</evidence>
<feature type="binding site" evidence="9">
    <location>
        <position position="236"/>
    </location>
    <ligand>
        <name>Zn(2+)</name>
        <dbReference type="ChEBI" id="CHEBI:29105"/>
        <note>catalytic</note>
    </ligand>
</feature>
<evidence type="ECO:0000259" key="10">
    <source>
        <dbReference type="Pfam" id="PF00925"/>
    </source>
</evidence>
<dbReference type="STRING" id="1444770.AF72_12580"/>
<feature type="binding site" evidence="9">
    <location>
        <position position="325"/>
    </location>
    <ligand>
        <name>GTP</name>
        <dbReference type="ChEBI" id="CHEBI:37565"/>
    </ligand>
</feature>
<dbReference type="Proteomes" id="UP001430701">
    <property type="component" value="Unassembled WGS sequence"/>
</dbReference>
<keyword evidence="5 9" id="KW-0378">Hydrolase</keyword>
<reference evidence="11 13" key="1">
    <citation type="journal article" date="2014" name="Genome Announc.">
        <title>Draft Genome Sequence of Xylella fastidiosa Pear Leaf Scorch Strain in Taiwan.</title>
        <authorList>
            <person name="Su C.C."/>
            <person name="Deng W.L."/>
            <person name="Jan F.J."/>
            <person name="Chang C.J."/>
            <person name="Huang H."/>
            <person name="Chen J."/>
        </authorList>
    </citation>
    <scope>NUCLEOTIDE SEQUENCE [LARGE SCALE GENOMIC DNA]</scope>
    <source>
        <strain evidence="11 13">PLS229</strain>
    </source>
</reference>
<name>Z9JGI3_9GAMM</name>
<evidence type="ECO:0000256" key="5">
    <source>
        <dbReference type="ARBA" id="ARBA00022801"/>
    </source>
</evidence>
<sequence>MNNPTFPHPHPFGSPATIRCERAATELRAGRPVLLNDAHERQHVVMALDSMTAHSFAVFANAVGNTHYLFLTPIRASVLGLDAPHGARIPLAALSYDSLAKLAYLCETTLPAVWSPGDRLDAAATEITRLALLLPAVVAAECTPSTAHAFKDCQTLDLADLSTATTCASKTPYELVTRTPVPLRDLGMSEFVVFRGGMAQRDQVAILIGHPDLSNAVPVRVHSSCLTGDLFGSLKCDCGDQLRHSLAKLKALGGGVLLYLDQEGRGNGIAAKIRAYNYQHAGLDTIDADAQLGFGPDERRYTGAAMMLRALGITRVQLLSNNPTKAERLRAAGITIEERIPVTGQITKQNERYLRTKASRAGHDLDVDALIMTSQTRKDRLDSVDCDAVKPIAKTGHL</sequence>
<reference evidence="12" key="2">
    <citation type="submission" date="2021-11" db="EMBL/GenBank/DDBJ databases">
        <title>Genome sequence of Xylella taiwanensis PLS432.</title>
        <authorList>
            <person name="Weng L.-W."/>
            <person name="Su C.-C."/>
            <person name="Tsai C.-W."/>
            <person name="Kuo C.-H."/>
        </authorList>
    </citation>
    <scope>NUCLEOTIDE SEQUENCE</scope>
    <source>
        <strain evidence="12">PLS432</strain>
    </source>
</reference>
<feature type="binding site" evidence="9">
    <location>
        <position position="241"/>
    </location>
    <ligand>
        <name>GTP</name>
        <dbReference type="ChEBI" id="CHEBI:37565"/>
    </ligand>
</feature>
<keyword evidence="14" id="KW-1185">Reference proteome</keyword>
<dbReference type="EMBL" id="JAJPPU010000002">
    <property type="protein sequence ID" value="MCD8473799.1"/>
    <property type="molecule type" value="Genomic_DNA"/>
</dbReference>
<comment type="cofactor">
    <cofactor evidence="9">
        <name>Zn(2+)</name>
        <dbReference type="ChEBI" id="CHEBI:29105"/>
    </cofactor>
    <text evidence="9">Binds 1 zinc ion per subunit.</text>
</comment>
<keyword evidence="7 9" id="KW-0342">GTP-binding</keyword>
<dbReference type="OrthoDB" id="9793111at2"/>
<comment type="pathway">
    <text evidence="1 9">Cofactor biosynthesis; riboflavin biosynthesis; 5-amino-6-(D-ribitylamino)uracil from GTP: step 1/4.</text>
</comment>
<feature type="binding site" evidence="9">
    <location>
        <position position="285"/>
    </location>
    <ligand>
        <name>GTP</name>
        <dbReference type="ChEBI" id="CHEBI:37565"/>
    </ligand>
</feature>
<dbReference type="KEGG" id="xtw:AB672_05265"/>
<dbReference type="Pfam" id="PF00925">
    <property type="entry name" value="GTP_cyclohydro2"/>
    <property type="match status" value="1"/>
</dbReference>
<dbReference type="CDD" id="cd00641">
    <property type="entry name" value="GTP_cyclohydro2"/>
    <property type="match status" value="1"/>
</dbReference>
<gene>
    <name evidence="9 12" type="primary">ribA</name>
    <name evidence="11" type="ORF">AF72_12580</name>
    <name evidence="12" type="ORF">LPH55_10110</name>
</gene>
<dbReference type="InterPro" id="IPR000926">
    <property type="entry name" value="RibA"/>
</dbReference>
<dbReference type="HAMAP" id="MF_00179">
    <property type="entry name" value="RibA"/>
    <property type="match status" value="1"/>
</dbReference>
<feature type="active site" description="Nucleophile" evidence="9">
    <location>
        <position position="299"/>
    </location>
</feature>
<evidence type="ECO:0000256" key="7">
    <source>
        <dbReference type="ARBA" id="ARBA00023134"/>
    </source>
</evidence>
<dbReference type="GO" id="GO:0009231">
    <property type="term" value="P:riboflavin biosynthetic process"/>
    <property type="evidence" value="ECO:0007669"/>
    <property type="project" value="UniProtKB-UniRule"/>
</dbReference>
<feature type="domain" description="GTP cyclohydrolase II" evidence="10">
    <location>
        <begin position="178"/>
        <end position="341"/>
    </location>
</feature>
<feature type="binding site" evidence="9">
    <location>
        <position position="225"/>
    </location>
    <ligand>
        <name>Zn(2+)</name>
        <dbReference type="ChEBI" id="CHEBI:29105"/>
        <note>catalytic</note>
    </ligand>
</feature>
<dbReference type="PATRIC" id="fig|1444770.3.peg.2970"/>
<evidence type="ECO:0000313" key="11">
    <source>
        <dbReference type="EMBL" id="EWS77108.1"/>
    </source>
</evidence>
<comment type="similarity">
    <text evidence="9">Belongs to the GTP cyclohydrolase II family.</text>
</comment>
<dbReference type="Gene3D" id="3.40.50.10990">
    <property type="entry name" value="GTP cyclohydrolase II"/>
    <property type="match status" value="1"/>
</dbReference>
<feature type="active site" description="Proton acceptor" evidence="9">
    <location>
        <position position="297"/>
    </location>
</feature>
<dbReference type="SUPFAM" id="SSF142695">
    <property type="entry name" value="RibA-like"/>
    <property type="match status" value="1"/>
</dbReference>
<evidence type="ECO:0000256" key="8">
    <source>
        <dbReference type="ARBA" id="ARBA00049295"/>
    </source>
</evidence>
<protein>
    <recommendedName>
        <fullName evidence="9">GTP cyclohydrolase-2</fullName>
        <ecNumber evidence="9">3.5.4.25</ecNumber>
    </recommendedName>
    <alternativeName>
        <fullName evidence="9">GTP cyclohydrolase II</fullName>
    </alternativeName>
</protein>
<feature type="binding site" evidence="9">
    <location>
        <position position="320"/>
    </location>
    <ligand>
        <name>GTP</name>
        <dbReference type="ChEBI" id="CHEBI:37565"/>
    </ligand>
</feature>
<dbReference type="PANTHER" id="PTHR21327">
    <property type="entry name" value="GTP CYCLOHYDROLASE II-RELATED"/>
    <property type="match status" value="1"/>
</dbReference>
<evidence type="ECO:0000256" key="4">
    <source>
        <dbReference type="ARBA" id="ARBA00022741"/>
    </source>
</evidence>
<feature type="binding site" evidence="9">
    <location>
        <begin position="220"/>
        <end position="224"/>
    </location>
    <ligand>
        <name>GTP</name>
        <dbReference type="ChEBI" id="CHEBI:37565"/>
    </ligand>
</feature>
<evidence type="ECO:0000256" key="3">
    <source>
        <dbReference type="ARBA" id="ARBA00022723"/>
    </source>
</evidence>
<feature type="binding site" evidence="9">
    <location>
        <position position="238"/>
    </location>
    <ligand>
        <name>Zn(2+)</name>
        <dbReference type="ChEBI" id="CHEBI:29105"/>
        <note>catalytic</note>
    </ligand>
</feature>
<keyword evidence="2 9" id="KW-0686">Riboflavin biosynthesis</keyword>
<dbReference type="NCBIfam" id="NF001591">
    <property type="entry name" value="PRK00393.1"/>
    <property type="match status" value="1"/>
</dbReference>
<dbReference type="GO" id="GO:0003935">
    <property type="term" value="F:GTP cyclohydrolase II activity"/>
    <property type="evidence" value="ECO:0007669"/>
    <property type="project" value="UniProtKB-UniRule"/>
</dbReference>
<evidence type="ECO:0000256" key="6">
    <source>
        <dbReference type="ARBA" id="ARBA00022833"/>
    </source>
</evidence>
<evidence type="ECO:0000256" key="1">
    <source>
        <dbReference type="ARBA" id="ARBA00004853"/>
    </source>
</evidence>
<dbReference type="GO" id="GO:0005829">
    <property type="term" value="C:cytosol"/>
    <property type="evidence" value="ECO:0007669"/>
    <property type="project" value="TreeGrafter"/>
</dbReference>
<comment type="caution">
    <text evidence="11">The sequence shown here is derived from an EMBL/GenBank/DDBJ whole genome shotgun (WGS) entry which is preliminary data.</text>
</comment>
<dbReference type="NCBIfam" id="NF006456">
    <property type="entry name" value="PRK08815.1"/>
    <property type="match status" value="1"/>
</dbReference>
<dbReference type="GO" id="GO:0005525">
    <property type="term" value="F:GTP binding"/>
    <property type="evidence" value="ECO:0007669"/>
    <property type="project" value="UniProtKB-KW"/>
</dbReference>
<evidence type="ECO:0000256" key="2">
    <source>
        <dbReference type="ARBA" id="ARBA00022619"/>
    </source>
</evidence>
<comment type="function">
    <text evidence="9">Catalyzes the conversion of GTP to 2,5-diamino-6-ribosylamino-4(3H)-pyrimidinone 5'-phosphate (DARP), formate and pyrophosphate.</text>
</comment>
<dbReference type="EC" id="3.5.4.25" evidence="9"/>